<feature type="compositionally biased region" description="Low complexity" evidence="1">
    <location>
        <begin position="239"/>
        <end position="249"/>
    </location>
</feature>
<dbReference type="Proteomes" id="UP000007797">
    <property type="component" value="Unassembled WGS sequence"/>
</dbReference>
<organism evidence="3 4">
    <name type="scientific">Cavenderia fasciculata</name>
    <name type="common">Slime mold</name>
    <name type="synonym">Dictyostelium fasciculatum</name>
    <dbReference type="NCBI Taxonomy" id="261658"/>
    <lineage>
        <taxon>Eukaryota</taxon>
        <taxon>Amoebozoa</taxon>
        <taxon>Evosea</taxon>
        <taxon>Eumycetozoa</taxon>
        <taxon>Dictyostelia</taxon>
        <taxon>Acytosteliales</taxon>
        <taxon>Cavenderiaceae</taxon>
        <taxon>Cavenderia</taxon>
    </lineage>
</organism>
<sequence>MEYYNKFVGEDDDNELNRSSFKFTVVLMIMMANTIPLLFVNVYSLVAAIIGLHVIVLGFIGAYSKRRNLIAFYNVVMIVLTLFILIGMVMTLFAIGSSDESFLFFPVGCAWNIIAIILTVGWIGLSVFSIYCSTRVKRLLDYYHFSHTPTIYTPILQKDLVHQPFIYGGLSDNHHGATSSTSQSGAGQYQSFNIFPTYSELYRENNNNKNIITTTKNIDITSSNLTTPQVGSYSSDTMSNLSSPNNNSNKNSLLIPQVYNYTQFHVNYPTLYKSK</sequence>
<evidence type="ECO:0000256" key="1">
    <source>
        <dbReference type="SAM" id="MobiDB-lite"/>
    </source>
</evidence>
<dbReference type="RefSeq" id="XP_004357767.1">
    <property type="nucleotide sequence ID" value="XM_004357710.1"/>
</dbReference>
<evidence type="ECO:0000313" key="3">
    <source>
        <dbReference type="EMBL" id="EGG19473.1"/>
    </source>
</evidence>
<evidence type="ECO:0008006" key="5">
    <source>
        <dbReference type="Google" id="ProtNLM"/>
    </source>
</evidence>
<reference evidence="4" key="1">
    <citation type="journal article" date="2011" name="Genome Res.">
        <title>Phylogeny-wide analysis of social amoeba genomes highlights ancient origins for complex intercellular communication.</title>
        <authorList>
            <person name="Heidel A.J."/>
            <person name="Lawal H.M."/>
            <person name="Felder M."/>
            <person name="Schilde C."/>
            <person name="Helps N.R."/>
            <person name="Tunggal B."/>
            <person name="Rivero F."/>
            <person name="John U."/>
            <person name="Schleicher M."/>
            <person name="Eichinger L."/>
            <person name="Platzer M."/>
            <person name="Noegel A.A."/>
            <person name="Schaap P."/>
            <person name="Gloeckner G."/>
        </authorList>
    </citation>
    <scope>NUCLEOTIDE SEQUENCE [LARGE SCALE GENOMIC DNA]</scope>
    <source>
        <strain evidence="4">SH3</strain>
    </source>
</reference>
<keyword evidence="2" id="KW-0812">Transmembrane</keyword>
<dbReference type="KEGG" id="dfa:DFA_00050"/>
<protein>
    <recommendedName>
        <fullName evidence="5">Transmembrane protein</fullName>
    </recommendedName>
</protein>
<dbReference type="EMBL" id="GL883014">
    <property type="protein sequence ID" value="EGG19473.1"/>
    <property type="molecule type" value="Genomic_DNA"/>
</dbReference>
<feature type="transmembrane region" description="Helical" evidence="2">
    <location>
        <begin position="70"/>
        <end position="96"/>
    </location>
</feature>
<dbReference type="OMA" id="IMMANTI"/>
<accession>F4PXG3</accession>
<evidence type="ECO:0000256" key="2">
    <source>
        <dbReference type="SAM" id="Phobius"/>
    </source>
</evidence>
<proteinExistence type="predicted"/>
<gene>
    <name evidence="3" type="ORF">DFA_00050</name>
</gene>
<evidence type="ECO:0000313" key="4">
    <source>
        <dbReference type="Proteomes" id="UP000007797"/>
    </source>
</evidence>
<feature type="region of interest" description="Disordered" evidence="1">
    <location>
        <begin position="229"/>
        <end position="249"/>
    </location>
</feature>
<feature type="compositionally biased region" description="Polar residues" evidence="1">
    <location>
        <begin position="229"/>
        <end position="238"/>
    </location>
</feature>
<feature type="transmembrane region" description="Helical" evidence="2">
    <location>
        <begin position="45"/>
        <end position="63"/>
    </location>
</feature>
<keyword evidence="2" id="KW-1133">Transmembrane helix</keyword>
<keyword evidence="2" id="KW-0472">Membrane</keyword>
<name>F4PXG3_CACFS</name>
<dbReference type="GeneID" id="14871573"/>
<keyword evidence="4" id="KW-1185">Reference proteome</keyword>
<feature type="transmembrane region" description="Helical" evidence="2">
    <location>
        <begin position="102"/>
        <end position="131"/>
    </location>
</feature>
<dbReference type="AlphaFoldDB" id="F4PXG3"/>